<organism evidence="1">
    <name type="scientific">freshwater metagenome</name>
    <dbReference type="NCBI Taxonomy" id="449393"/>
    <lineage>
        <taxon>unclassified sequences</taxon>
        <taxon>metagenomes</taxon>
        <taxon>ecological metagenomes</taxon>
    </lineage>
</organism>
<gene>
    <name evidence="1" type="ORF">UFOPK1421_01069</name>
    <name evidence="2" type="ORF">UFOPK4422_01785</name>
</gene>
<dbReference type="CDD" id="cd07067">
    <property type="entry name" value="HP_PGM_like"/>
    <property type="match status" value="1"/>
</dbReference>
<proteinExistence type="predicted"/>
<reference evidence="1" key="1">
    <citation type="submission" date="2020-05" db="EMBL/GenBank/DDBJ databases">
        <authorList>
            <person name="Chiriac C."/>
            <person name="Salcher M."/>
            <person name="Ghai R."/>
            <person name="Kavagutti S V."/>
        </authorList>
    </citation>
    <scope>NUCLEOTIDE SEQUENCE</scope>
</reference>
<dbReference type="InterPro" id="IPR013078">
    <property type="entry name" value="His_Pase_superF_clade-1"/>
</dbReference>
<accession>A0A6J6C9I5</accession>
<dbReference type="PANTHER" id="PTHR48100">
    <property type="entry name" value="BROAD-SPECIFICITY PHOSPHATASE YOR283W-RELATED"/>
    <property type="match status" value="1"/>
</dbReference>
<dbReference type="GO" id="GO:0016791">
    <property type="term" value="F:phosphatase activity"/>
    <property type="evidence" value="ECO:0007669"/>
    <property type="project" value="TreeGrafter"/>
</dbReference>
<dbReference type="Pfam" id="PF00300">
    <property type="entry name" value="His_Phos_1"/>
    <property type="match status" value="1"/>
</dbReference>
<dbReference type="InterPro" id="IPR029033">
    <property type="entry name" value="His_PPase_superfam"/>
</dbReference>
<dbReference type="PANTHER" id="PTHR48100:SF62">
    <property type="entry name" value="GLUCOSYL-3-PHOSPHOGLYCERATE PHOSPHATASE"/>
    <property type="match status" value="1"/>
</dbReference>
<dbReference type="SUPFAM" id="SSF53254">
    <property type="entry name" value="Phosphoglycerate mutase-like"/>
    <property type="match status" value="1"/>
</dbReference>
<name>A0A6J6C9I5_9ZZZZ</name>
<evidence type="ECO:0000313" key="1">
    <source>
        <dbReference type="EMBL" id="CAB4547824.1"/>
    </source>
</evidence>
<dbReference type="EMBL" id="CAEZSL010000119">
    <property type="protein sequence ID" value="CAB4547824.1"/>
    <property type="molecule type" value="Genomic_DNA"/>
</dbReference>
<dbReference type="SMART" id="SM00855">
    <property type="entry name" value="PGAM"/>
    <property type="match status" value="1"/>
</dbReference>
<evidence type="ECO:0000313" key="2">
    <source>
        <dbReference type="EMBL" id="CAB5138793.1"/>
    </source>
</evidence>
<sequence length="204" mass="21966">MTATGSIIIVRHGRTAFNATGRLQGRADNPLDEVGVLQAERVAHHLAPELDADSLIVCSPLIRARATAERIAQLCGADVVIDERWIELDYGSYEGRPQSDIPAEVWKQWRGDNNFAAPNGESLNQVHARVTAACEDLAVQLSGRIAVVVTHVSPIKSAMAWALGVDVGVGWKSHLDTASITRIGVTPRGPVLRSFNETARESTG</sequence>
<dbReference type="Gene3D" id="3.40.50.1240">
    <property type="entry name" value="Phosphoglycerate mutase-like"/>
    <property type="match status" value="1"/>
</dbReference>
<protein>
    <submittedName>
        <fullName evidence="1">Unannotated protein</fullName>
    </submittedName>
</protein>
<dbReference type="EMBL" id="CAFBRX010000282">
    <property type="protein sequence ID" value="CAB5138793.1"/>
    <property type="molecule type" value="Genomic_DNA"/>
</dbReference>
<dbReference type="GO" id="GO:0005737">
    <property type="term" value="C:cytoplasm"/>
    <property type="evidence" value="ECO:0007669"/>
    <property type="project" value="TreeGrafter"/>
</dbReference>
<dbReference type="AlphaFoldDB" id="A0A6J6C9I5"/>
<dbReference type="InterPro" id="IPR050275">
    <property type="entry name" value="PGM_Phosphatase"/>
</dbReference>